<dbReference type="CDD" id="cd00564">
    <property type="entry name" value="TMP_TenI"/>
    <property type="match status" value="1"/>
</dbReference>
<dbReference type="InterPro" id="IPR036206">
    <property type="entry name" value="ThiamineP_synth_sf"/>
</dbReference>
<evidence type="ECO:0000313" key="5">
    <source>
        <dbReference type="Proteomes" id="UP000028709"/>
    </source>
</evidence>
<keyword evidence="2" id="KW-0784">Thiamine biosynthesis</keyword>
<dbReference type="Gene3D" id="3.20.20.70">
    <property type="entry name" value="Aldolase class I"/>
    <property type="match status" value="1"/>
</dbReference>
<dbReference type="GO" id="GO:0004789">
    <property type="term" value="F:thiamine-phosphate diphosphorylase activity"/>
    <property type="evidence" value="ECO:0007669"/>
    <property type="project" value="TreeGrafter"/>
</dbReference>
<comment type="caution">
    <text evidence="4">The sequence shown here is derived from an EMBL/GenBank/DDBJ whole genome shotgun (WGS) entry which is preliminary data.</text>
</comment>
<dbReference type="eggNOG" id="COG0352">
    <property type="taxonomic scope" value="Bacteria"/>
</dbReference>
<gene>
    <name evidence="4" type="ORF">IQ37_09340</name>
</gene>
<dbReference type="GO" id="GO:0005737">
    <property type="term" value="C:cytoplasm"/>
    <property type="evidence" value="ECO:0007669"/>
    <property type="project" value="TreeGrafter"/>
</dbReference>
<feature type="domain" description="Thiamine phosphate synthase/TenI" evidence="3">
    <location>
        <begin position="3"/>
        <end position="176"/>
    </location>
</feature>
<dbReference type="InterPro" id="IPR013785">
    <property type="entry name" value="Aldolase_TIM"/>
</dbReference>
<dbReference type="RefSeq" id="WP_034684148.1">
    <property type="nucleotide sequence ID" value="NZ_CP023049.2"/>
</dbReference>
<evidence type="ECO:0000259" key="3">
    <source>
        <dbReference type="Pfam" id="PF02581"/>
    </source>
</evidence>
<dbReference type="EMBL" id="JPRJ01000014">
    <property type="protein sequence ID" value="KFF28736.1"/>
    <property type="molecule type" value="Genomic_DNA"/>
</dbReference>
<dbReference type="Proteomes" id="UP000028709">
    <property type="component" value="Unassembled WGS sequence"/>
</dbReference>
<sequence>MIIVITPEELIQNETTVINQMFREGLDLLHVRKPFASDQEMKTFLDAIDPVFYSQCVLHSHFELAEPYGISRLHFREADRFTRSYVAYVQDYIISTSVHDIKEYNDLGKEWEYAFLSPFFPSISKKGYGNEKTVLKECEQQNNKDVGLIALGGIHEKNILEALYKGIHGVALLGAIWQSDQPVEVLKRVRFLYEDHIKIKSFKS</sequence>
<accession>A0A086BIH2</accession>
<dbReference type="STRING" id="558152.IQ37_09340"/>
<organism evidence="4 5">
    <name type="scientific">Chryseobacterium piperi</name>
    <dbReference type="NCBI Taxonomy" id="558152"/>
    <lineage>
        <taxon>Bacteria</taxon>
        <taxon>Pseudomonadati</taxon>
        <taxon>Bacteroidota</taxon>
        <taxon>Flavobacteriia</taxon>
        <taxon>Flavobacteriales</taxon>
        <taxon>Weeksellaceae</taxon>
        <taxon>Chryseobacterium group</taxon>
        <taxon>Chryseobacterium</taxon>
    </lineage>
</organism>
<evidence type="ECO:0000256" key="2">
    <source>
        <dbReference type="ARBA" id="ARBA00022977"/>
    </source>
</evidence>
<dbReference type="InterPro" id="IPR022998">
    <property type="entry name" value="ThiamineP_synth_TenI"/>
</dbReference>
<dbReference type="PANTHER" id="PTHR20857">
    <property type="entry name" value="THIAMINE-PHOSPHATE PYROPHOSPHORYLASE"/>
    <property type="match status" value="1"/>
</dbReference>
<dbReference type="KEGG" id="cpip:CJF12_15575"/>
<dbReference type="GO" id="GO:0009228">
    <property type="term" value="P:thiamine biosynthetic process"/>
    <property type="evidence" value="ECO:0007669"/>
    <property type="project" value="UniProtKB-KW"/>
</dbReference>
<protein>
    <submittedName>
        <fullName evidence="4">Thiamine monophosphate synthase</fullName>
    </submittedName>
</protein>
<comment type="pathway">
    <text evidence="1">Cofactor biosynthesis; thiamine diphosphate biosynthesis.</text>
</comment>
<dbReference type="SUPFAM" id="SSF51391">
    <property type="entry name" value="Thiamin phosphate synthase"/>
    <property type="match status" value="1"/>
</dbReference>
<proteinExistence type="predicted"/>
<dbReference type="Pfam" id="PF02581">
    <property type="entry name" value="TMP-TENI"/>
    <property type="match status" value="1"/>
</dbReference>
<dbReference type="PANTHER" id="PTHR20857:SF15">
    <property type="entry name" value="THIAMINE-PHOSPHATE SYNTHASE"/>
    <property type="match status" value="1"/>
</dbReference>
<name>A0A086BIH2_9FLAO</name>
<dbReference type="OrthoDB" id="194683at2"/>
<evidence type="ECO:0000313" key="4">
    <source>
        <dbReference type="EMBL" id="KFF28736.1"/>
    </source>
</evidence>
<keyword evidence="5" id="KW-1185">Reference proteome</keyword>
<evidence type="ECO:0000256" key="1">
    <source>
        <dbReference type="ARBA" id="ARBA00004948"/>
    </source>
</evidence>
<reference evidence="4 5" key="1">
    <citation type="submission" date="2014-07" db="EMBL/GenBank/DDBJ databases">
        <title>Genome of Chryseobacterium piperi CTM.</title>
        <authorList>
            <person name="Pipes S.E."/>
            <person name="Stropko S.J."/>
            <person name="Newman J.D."/>
        </authorList>
    </citation>
    <scope>NUCLEOTIDE SEQUENCE [LARGE SCALE GENOMIC DNA]</scope>
    <source>
        <strain evidence="4 5">CTM</strain>
    </source>
</reference>
<dbReference type="AlphaFoldDB" id="A0A086BIH2"/>